<dbReference type="AlphaFoldDB" id="A0A258HFU4"/>
<dbReference type="SUPFAM" id="SSF81324">
    <property type="entry name" value="Voltage-gated potassium channels"/>
    <property type="match status" value="1"/>
</dbReference>
<keyword evidence="1" id="KW-0812">Transmembrane</keyword>
<dbReference type="Proteomes" id="UP000216147">
    <property type="component" value="Unassembled WGS sequence"/>
</dbReference>
<evidence type="ECO:0000259" key="2">
    <source>
        <dbReference type="Pfam" id="PF07885"/>
    </source>
</evidence>
<keyword evidence="1" id="KW-0472">Membrane</keyword>
<organism evidence="3 4">
    <name type="scientific">Brevundimonas subvibrioides</name>
    <dbReference type="NCBI Taxonomy" id="74313"/>
    <lineage>
        <taxon>Bacteria</taxon>
        <taxon>Pseudomonadati</taxon>
        <taxon>Pseudomonadota</taxon>
        <taxon>Alphaproteobacteria</taxon>
        <taxon>Caulobacterales</taxon>
        <taxon>Caulobacteraceae</taxon>
        <taxon>Brevundimonas</taxon>
    </lineage>
</organism>
<name>A0A258HFU4_9CAUL</name>
<feature type="transmembrane region" description="Helical" evidence="1">
    <location>
        <begin position="118"/>
        <end position="139"/>
    </location>
</feature>
<evidence type="ECO:0000313" key="3">
    <source>
        <dbReference type="EMBL" id="OYX55212.1"/>
    </source>
</evidence>
<dbReference type="InterPro" id="IPR013099">
    <property type="entry name" value="K_chnl_dom"/>
</dbReference>
<proteinExistence type="predicted"/>
<keyword evidence="1" id="KW-1133">Transmembrane helix</keyword>
<evidence type="ECO:0000313" key="4">
    <source>
        <dbReference type="Proteomes" id="UP000216147"/>
    </source>
</evidence>
<feature type="transmembrane region" description="Helical" evidence="1">
    <location>
        <begin position="50"/>
        <end position="75"/>
    </location>
</feature>
<accession>A0A258HFU4</accession>
<feature type="transmembrane region" description="Helical" evidence="1">
    <location>
        <begin position="6"/>
        <end position="29"/>
    </location>
</feature>
<gene>
    <name evidence="3" type="ORF">B7Y86_14095</name>
</gene>
<feature type="domain" description="Potassium channel" evidence="2">
    <location>
        <begin position="68"/>
        <end position="136"/>
    </location>
</feature>
<protein>
    <submittedName>
        <fullName evidence="3">Transporter</fullName>
    </submittedName>
</protein>
<evidence type="ECO:0000256" key="1">
    <source>
        <dbReference type="SAM" id="Phobius"/>
    </source>
</evidence>
<dbReference type="EMBL" id="NCEQ01000015">
    <property type="protein sequence ID" value="OYX55212.1"/>
    <property type="molecule type" value="Genomic_DNA"/>
</dbReference>
<dbReference type="Pfam" id="PF07885">
    <property type="entry name" value="Ion_trans_2"/>
    <property type="match status" value="1"/>
</dbReference>
<sequence>MLAELAVATVMVLLTVVIHGAGLLALGHLMEWMERARGKSRISPVSGEGAVVAVLSALGLLVLHGIEIWLYALVYRVIGAVETVREAVYFSTIAYASIGFSDAAMAPEWKLLGALEGINGALLLGWSVAFFVTLMTRFLPARHHNG</sequence>
<reference evidence="3 4" key="1">
    <citation type="submission" date="2017-03" db="EMBL/GenBank/DDBJ databases">
        <title>Lifting the veil on microbial sulfur biogeochemistry in mining wastewaters.</title>
        <authorList>
            <person name="Kantor R.S."/>
            <person name="Colenbrander Nelson T."/>
            <person name="Marshall S."/>
            <person name="Bennett D."/>
            <person name="Apte S."/>
            <person name="Camacho D."/>
            <person name="Thomas B.C."/>
            <person name="Warren L.A."/>
            <person name="Banfield J.F."/>
        </authorList>
    </citation>
    <scope>NUCLEOTIDE SEQUENCE [LARGE SCALE GENOMIC DNA]</scope>
    <source>
        <strain evidence="3">32-68-21</strain>
    </source>
</reference>
<comment type="caution">
    <text evidence="3">The sequence shown here is derived from an EMBL/GenBank/DDBJ whole genome shotgun (WGS) entry which is preliminary data.</text>
</comment>